<proteinExistence type="predicted"/>
<accession>A0ABU0ARX6</accession>
<dbReference type="EMBL" id="JAUSUB010000042">
    <property type="protein sequence ID" value="MDQ0273531.1"/>
    <property type="molecule type" value="Genomic_DNA"/>
</dbReference>
<evidence type="ECO:0000313" key="2">
    <source>
        <dbReference type="Proteomes" id="UP001238088"/>
    </source>
</evidence>
<name>A0ABU0ARX6_9BACI</name>
<comment type="caution">
    <text evidence="1">The sequence shown here is derived from an EMBL/GenBank/DDBJ whole genome shotgun (WGS) entry which is preliminary data.</text>
</comment>
<dbReference type="RefSeq" id="WP_307479757.1">
    <property type="nucleotide sequence ID" value="NZ_JAUSUB010000042.1"/>
</dbReference>
<organism evidence="1 2">
    <name type="scientific">Cytobacillus purgationiresistens</name>
    <dbReference type="NCBI Taxonomy" id="863449"/>
    <lineage>
        <taxon>Bacteria</taxon>
        <taxon>Bacillati</taxon>
        <taxon>Bacillota</taxon>
        <taxon>Bacilli</taxon>
        <taxon>Bacillales</taxon>
        <taxon>Bacillaceae</taxon>
        <taxon>Cytobacillus</taxon>
    </lineage>
</organism>
<sequence length="125" mass="13978">MKIPKFLFPYIFILFLISGCSERTVEFNELYDGDLSKIEKITIVDGSSGYSIIINSKDDISALIDEPNSATYTLTNIDKDEINGTLFGVAFYEKANHTDPVFTMTTNVTDHKVFESNADLATIFS</sequence>
<gene>
    <name evidence="1" type="ORF">J2S17_005463</name>
</gene>
<evidence type="ECO:0000313" key="1">
    <source>
        <dbReference type="EMBL" id="MDQ0273531.1"/>
    </source>
</evidence>
<keyword evidence="2" id="KW-1185">Reference proteome</keyword>
<dbReference type="PROSITE" id="PS51257">
    <property type="entry name" value="PROKAR_LIPOPROTEIN"/>
    <property type="match status" value="1"/>
</dbReference>
<dbReference type="Proteomes" id="UP001238088">
    <property type="component" value="Unassembled WGS sequence"/>
</dbReference>
<protein>
    <submittedName>
        <fullName evidence="1">Uncharacterized protein</fullName>
    </submittedName>
</protein>
<reference evidence="1 2" key="1">
    <citation type="submission" date="2023-07" db="EMBL/GenBank/DDBJ databases">
        <title>Genomic Encyclopedia of Type Strains, Phase IV (KMG-IV): sequencing the most valuable type-strain genomes for metagenomic binning, comparative biology and taxonomic classification.</title>
        <authorList>
            <person name="Goeker M."/>
        </authorList>
    </citation>
    <scope>NUCLEOTIDE SEQUENCE [LARGE SCALE GENOMIC DNA]</scope>
    <source>
        <strain evidence="1 2">DSM 23494</strain>
    </source>
</reference>